<dbReference type="RefSeq" id="WP_147263626.1">
    <property type="nucleotide sequence ID" value="NZ_QNRR01000012.1"/>
</dbReference>
<evidence type="ECO:0000256" key="1">
    <source>
        <dbReference type="SAM" id="SignalP"/>
    </source>
</evidence>
<dbReference type="Gene3D" id="2.40.128.110">
    <property type="entry name" value="Lipid/polyisoprenoid-binding, YceI-like"/>
    <property type="match status" value="1"/>
</dbReference>
<dbReference type="InterPro" id="IPR036761">
    <property type="entry name" value="TTHA0802/YceI-like_sf"/>
</dbReference>
<evidence type="ECO:0000313" key="4">
    <source>
        <dbReference type="Proteomes" id="UP000253426"/>
    </source>
</evidence>
<dbReference type="SUPFAM" id="SSF101874">
    <property type="entry name" value="YceI-like"/>
    <property type="match status" value="1"/>
</dbReference>
<proteinExistence type="predicted"/>
<keyword evidence="1" id="KW-0732">Signal</keyword>
<gene>
    <name evidence="3" type="ORF">DES53_112179</name>
</gene>
<dbReference type="AlphaFoldDB" id="A0A366H7N2"/>
<evidence type="ECO:0000259" key="2">
    <source>
        <dbReference type="Pfam" id="PF04264"/>
    </source>
</evidence>
<feature type="signal peptide" evidence="1">
    <location>
        <begin position="1"/>
        <end position="23"/>
    </location>
</feature>
<reference evidence="3 4" key="1">
    <citation type="submission" date="2018-06" db="EMBL/GenBank/DDBJ databases">
        <title>Genomic Encyclopedia of Type Strains, Phase IV (KMG-IV): sequencing the most valuable type-strain genomes for metagenomic binning, comparative biology and taxonomic classification.</title>
        <authorList>
            <person name="Goeker M."/>
        </authorList>
    </citation>
    <scope>NUCLEOTIDE SEQUENCE [LARGE SCALE GENOMIC DNA]</scope>
    <source>
        <strain evidence="3 4">DSM 25532</strain>
    </source>
</reference>
<protein>
    <submittedName>
        <fullName evidence="3">YceI-like domain-containing protein</fullName>
    </submittedName>
</protein>
<name>A0A366H7N2_9BACT</name>
<dbReference type="EMBL" id="QNRR01000012">
    <property type="protein sequence ID" value="RBP38181.1"/>
    <property type="molecule type" value="Genomic_DNA"/>
</dbReference>
<accession>A0A366H7N2</accession>
<dbReference type="InterPro" id="IPR007372">
    <property type="entry name" value="Lipid/polyisoprenoid-bd_YceI"/>
</dbReference>
<sequence>MRTSFALIATLASILGLQHHVFAETTTQWKGTAALTFAGTSTLHDWSGTVKAQPFLTTVGMTDSTKPSSIKAKVEVKVVEMDTKEPKRDENLRKAMRMADFPLVTGEIDTEFPKLMPGIGTAPQVLPIQLTLLGKSHSVMGVITNWKQNGDKASFDLDFEVSLKASGIRVPSVMLVIRVGDVVKVHAEITLQNTNA</sequence>
<dbReference type="Proteomes" id="UP000253426">
    <property type="component" value="Unassembled WGS sequence"/>
</dbReference>
<organism evidence="3 4">
    <name type="scientific">Roseimicrobium gellanilyticum</name>
    <dbReference type="NCBI Taxonomy" id="748857"/>
    <lineage>
        <taxon>Bacteria</taxon>
        <taxon>Pseudomonadati</taxon>
        <taxon>Verrucomicrobiota</taxon>
        <taxon>Verrucomicrobiia</taxon>
        <taxon>Verrucomicrobiales</taxon>
        <taxon>Verrucomicrobiaceae</taxon>
        <taxon>Roseimicrobium</taxon>
    </lineage>
</organism>
<comment type="caution">
    <text evidence="3">The sequence shown here is derived from an EMBL/GenBank/DDBJ whole genome shotgun (WGS) entry which is preliminary data.</text>
</comment>
<dbReference type="Pfam" id="PF04264">
    <property type="entry name" value="YceI"/>
    <property type="match status" value="1"/>
</dbReference>
<dbReference type="OrthoDB" id="194287at2"/>
<feature type="chain" id="PRO_5016728238" evidence="1">
    <location>
        <begin position="24"/>
        <end position="196"/>
    </location>
</feature>
<keyword evidence="4" id="KW-1185">Reference proteome</keyword>
<evidence type="ECO:0000313" key="3">
    <source>
        <dbReference type="EMBL" id="RBP38181.1"/>
    </source>
</evidence>
<feature type="domain" description="Lipid/polyisoprenoid-binding YceI-like" evidence="2">
    <location>
        <begin position="44"/>
        <end position="190"/>
    </location>
</feature>